<sequence length="78" mass="8592">MRKYLVWNESGDLLSGPHRKRETAERMEAKFMSECAAECGTDGMDENGNGNFACGVLSPHGIHIQVTEGGYDITGHDY</sequence>
<gene>
    <name evidence="1" type="primary">262</name>
    <name evidence="1" type="ORF">SEA_MEGANTHEEKILLA_262</name>
</gene>
<accession>A0A7U0GCC1</accession>
<evidence type="ECO:0000313" key="1">
    <source>
        <dbReference type="EMBL" id="QQV92598.1"/>
    </source>
</evidence>
<dbReference type="EMBL" id="MW435853">
    <property type="protein sequence ID" value="QQV92598.1"/>
    <property type="molecule type" value="Genomic_DNA"/>
</dbReference>
<proteinExistence type="predicted"/>
<reference evidence="1 2" key="1">
    <citation type="submission" date="2021-01" db="EMBL/GenBank/DDBJ databases">
        <authorList>
            <person name="Olabode J."/>
            <person name="Purtell M.C."/>
            <person name="Talati K."/>
            <person name="Shaffer C.D."/>
            <person name="Weston-Hafer K.A."/>
            <person name="Garlena R.A."/>
            <person name="Russell D.A."/>
            <person name="Pope W.H."/>
            <person name="Jacobs-Sera D."/>
            <person name="Hatfull G.F."/>
        </authorList>
    </citation>
    <scope>NUCLEOTIDE SEQUENCE [LARGE SCALE GENOMIC DNA]</scope>
</reference>
<organism evidence="1 2">
    <name type="scientific">Streptomyces phage MeganTheeKilla</name>
    <dbReference type="NCBI Taxonomy" id="2801897"/>
    <lineage>
        <taxon>Viruses</taxon>
        <taxon>Duplodnaviria</taxon>
        <taxon>Heunggongvirae</taxon>
        <taxon>Uroviricota</taxon>
        <taxon>Caudoviricetes</taxon>
        <taxon>Stanwilliamsviridae</taxon>
        <taxon>Loccivirinae</taxon>
        <taxon>Gilsonvirus</taxon>
        <taxon>Gilsonvirus gilson</taxon>
    </lineage>
</organism>
<dbReference type="Proteomes" id="UP000596355">
    <property type="component" value="Segment"/>
</dbReference>
<protein>
    <submittedName>
        <fullName evidence="1">Uncharacterized protein</fullName>
    </submittedName>
</protein>
<evidence type="ECO:0000313" key="2">
    <source>
        <dbReference type="Proteomes" id="UP000596355"/>
    </source>
</evidence>
<name>A0A7U0GCC1_9CAUD</name>